<dbReference type="InterPro" id="IPR004682">
    <property type="entry name" value="TRAP_DctP"/>
</dbReference>
<proteinExistence type="inferred from homology"/>
<feature type="signal peptide" evidence="5">
    <location>
        <begin position="1"/>
        <end position="36"/>
    </location>
</feature>
<dbReference type="InterPro" id="IPR038404">
    <property type="entry name" value="TRAP_DctP_sf"/>
</dbReference>
<dbReference type="PANTHER" id="PTHR33376:SF4">
    <property type="entry name" value="SIALIC ACID-BINDING PERIPLASMIC PROTEIN SIAP"/>
    <property type="match status" value="1"/>
</dbReference>
<feature type="chain" id="PRO_5020930428" evidence="5">
    <location>
        <begin position="37"/>
        <end position="372"/>
    </location>
</feature>
<sequence length="372" mass="41323">MKAQSRKLGKVAVLLSVLFIATMVLVLCQTANQAAAQDDVKIEAEKKKNAEFVLKLAYTDAANWPASGIKPLGEHAFALIFKSIVESRSNGAMYVELFPATSMGQSKEVIEMVQTGTLEMGIQTGALAGVYPPVQVINLPYAFQSDEIAWWIFDNSEFWKKMTAEIEEKTGIKVLAMGQNGTRHFTNSKRPIREPKDMEGLKFRVMPSPIYVKTLEAMGASATPLAHGEIYTSCQTKVVDGQENPIWNIAANKWYEVQDYMTLDGHTWSEDMLIINANFFNNLPKAFQQIIRAAAYQGQTAGRASESLGSLVTDFAILEKNMEIYSPTPEEMAKFKAAVVPVADWLKQEIGAKYVEDFYKAVEEAEAALGYR</sequence>
<comment type="similarity">
    <text evidence="2">Belongs to the bacterial solute-binding protein 7 family.</text>
</comment>
<dbReference type="NCBIfam" id="NF037995">
    <property type="entry name" value="TRAP_S1"/>
    <property type="match status" value="1"/>
</dbReference>
<comment type="subcellular location">
    <subcellularLocation>
        <location evidence="1">Cell envelope</location>
    </subcellularLocation>
</comment>
<keyword evidence="7" id="KW-1185">Reference proteome</keyword>
<keyword evidence="6" id="KW-0675">Receptor</keyword>
<evidence type="ECO:0000256" key="3">
    <source>
        <dbReference type="ARBA" id="ARBA00022448"/>
    </source>
</evidence>
<organism evidence="6 7">
    <name type="scientific">Aminivibrio pyruvatiphilus</name>
    <dbReference type="NCBI Taxonomy" id="1005740"/>
    <lineage>
        <taxon>Bacteria</taxon>
        <taxon>Thermotogati</taxon>
        <taxon>Synergistota</taxon>
        <taxon>Synergistia</taxon>
        <taxon>Synergistales</taxon>
        <taxon>Aminobacteriaceae</taxon>
        <taxon>Aminivibrio</taxon>
    </lineage>
</organism>
<accession>A0A4V3HGH9</accession>
<dbReference type="Proteomes" id="UP000295066">
    <property type="component" value="Unassembled WGS sequence"/>
</dbReference>
<protein>
    <submittedName>
        <fullName evidence="6">Tripartite ATP-independent transporter DctP family solute receptor</fullName>
    </submittedName>
</protein>
<dbReference type="Pfam" id="PF03480">
    <property type="entry name" value="DctP"/>
    <property type="match status" value="1"/>
</dbReference>
<evidence type="ECO:0000313" key="7">
    <source>
        <dbReference type="Proteomes" id="UP000295066"/>
    </source>
</evidence>
<dbReference type="PIRSF" id="PIRSF006470">
    <property type="entry name" value="DctB"/>
    <property type="match status" value="1"/>
</dbReference>
<evidence type="ECO:0000256" key="1">
    <source>
        <dbReference type="ARBA" id="ARBA00004196"/>
    </source>
</evidence>
<dbReference type="RefSeq" id="WP_133957289.1">
    <property type="nucleotide sequence ID" value="NZ_SORI01000006.1"/>
</dbReference>
<dbReference type="PANTHER" id="PTHR33376">
    <property type="match status" value="1"/>
</dbReference>
<name>A0A4V3HGH9_9BACT</name>
<dbReference type="OrthoDB" id="89872at2"/>
<keyword evidence="3" id="KW-0813">Transport</keyword>
<evidence type="ECO:0000313" key="6">
    <source>
        <dbReference type="EMBL" id="TDY61241.1"/>
    </source>
</evidence>
<evidence type="ECO:0000256" key="5">
    <source>
        <dbReference type="SAM" id="SignalP"/>
    </source>
</evidence>
<dbReference type="AlphaFoldDB" id="A0A4V3HGH9"/>
<dbReference type="EMBL" id="SORI01000006">
    <property type="protein sequence ID" value="TDY61241.1"/>
    <property type="molecule type" value="Genomic_DNA"/>
</dbReference>
<reference evidence="6 7" key="1">
    <citation type="submission" date="2019-03" db="EMBL/GenBank/DDBJ databases">
        <title>Genomic Encyclopedia of Type Strains, Phase IV (KMG-IV): sequencing the most valuable type-strain genomes for metagenomic binning, comparative biology and taxonomic classification.</title>
        <authorList>
            <person name="Goeker M."/>
        </authorList>
    </citation>
    <scope>NUCLEOTIDE SEQUENCE [LARGE SCALE GENOMIC DNA]</scope>
    <source>
        <strain evidence="6 7">DSM 25964</strain>
    </source>
</reference>
<keyword evidence="4 5" id="KW-0732">Signal</keyword>
<dbReference type="GO" id="GO:0055085">
    <property type="term" value="P:transmembrane transport"/>
    <property type="evidence" value="ECO:0007669"/>
    <property type="project" value="InterPro"/>
</dbReference>
<dbReference type="InterPro" id="IPR018389">
    <property type="entry name" value="DctP_fam"/>
</dbReference>
<evidence type="ECO:0000256" key="2">
    <source>
        <dbReference type="ARBA" id="ARBA00009023"/>
    </source>
</evidence>
<dbReference type="GO" id="GO:0030288">
    <property type="term" value="C:outer membrane-bounded periplasmic space"/>
    <property type="evidence" value="ECO:0007669"/>
    <property type="project" value="InterPro"/>
</dbReference>
<dbReference type="Gene3D" id="3.40.190.170">
    <property type="entry name" value="Bacterial extracellular solute-binding protein, family 7"/>
    <property type="match status" value="1"/>
</dbReference>
<dbReference type="NCBIfam" id="TIGR00787">
    <property type="entry name" value="dctP"/>
    <property type="match status" value="1"/>
</dbReference>
<gene>
    <name evidence="6" type="ORF">C8D99_10696</name>
</gene>
<evidence type="ECO:0000256" key="4">
    <source>
        <dbReference type="ARBA" id="ARBA00022729"/>
    </source>
</evidence>
<comment type="caution">
    <text evidence="6">The sequence shown here is derived from an EMBL/GenBank/DDBJ whole genome shotgun (WGS) entry which is preliminary data.</text>
</comment>